<evidence type="ECO:0000259" key="7">
    <source>
        <dbReference type="PROSITE" id="PS50109"/>
    </source>
</evidence>
<dbReference type="PROSITE" id="PS50109">
    <property type="entry name" value="HIS_KIN"/>
    <property type="match status" value="1"/>
</dbReference>
<dbReference type="GO" id="GO:0005524">
    <property type="term" value="F:ATP binding"/>
    <property type="evidence" value="ECO:0007669"/>
    <property type="project" value="UniProtKB-KW"/>
</dbReference>
<evidence type="ECO:0000256" key="3">
    <source>
        <dbReference type="ARBA" id="ARBA00022741"/>
    </source>
</evidence>
<dbReference type="SUPFAM" id="SSF55874">
    <property type="entry name" value="ATPase domain of HSP90 chaperone/DNA topoisomerase II/histidine kinase"/>
    <property type="match status" value="1"/>
</dbReference>
<reference evidence="8 9" key="1">
    <citation type="journal article" date="2017" name="Front. Microbiol.">
        <title>New Insights into the Diversity of the Genus Faecalibacterium.</title>
        <authorList>
            <person name="Benevides L."/>
            <person name="Burman S."/>
            <person name="Martin R."/>
            <person name="Robert V."/>
            <person name="Thomas M."/>
            <person name="Miquel S."/>
            <person name="Chain F."/>
            <person name="Sokol H."/>
            <person name="Bermudez-Humaran L.G."/>
            <person name="Morrison M."/>
            <person name="Langella P."/>
            <person name="Azevedo V.A."/>
            <person name="Chatel J.M."/>
            <person name="Soares S."/>
        </authorList>
    </citation>
    <scope>NUCLEOTIDE SEQUENCE [LARGE SCALE GENOMIC DNA]</scope>
    <source>
        <strain evidence="8 9">CNCM I 4575</strain>
    </source>
</reference>
<dbReference type="Pfam" id="PF02518">
    <property type="entry name" value="HATPase_c"/>
    <property type="match status" value="1"/>
</dbReference>
<dbReference type="EMBL" id="NMTY01000004">
    <property type="protein sequence ID" value="PDX82421.1"/>
    <property type="molecule type" value="Genomic_DNA"/>
</dbReference>
<gene>
    <name evidence="8" type="ORF">CGS58_02820</name>
</gene>
<comment type="caution">
    <text evidence="8">The sequence shown here is derived from an EMBL/GenBank/DDBJ whole genome shotgun (WGS) entry which is preliminary data.</text>
</comment>
<keyword evidence="1" id="KW-0597">Phosphoprotein</keyword>
<name>A0A2A7ATP9_9FIRM</name>
<evidence type="ECO:0000256" key="1">
    <source>
        <dbReference type="ARBA" id="ARBA00022553"/>
    </source>
</evidence>
<keyword evidence="6" id="KW-0902">Two-component regulatory system</keyword>
<evidence type="ECO:0000256" key="5">
    <source>
        <dbReference type="ARBA" id="ARBA00022840"/>
    </source>
</evidence>
<proteinExistence type="predicted"/>
<keyword evidence="4" id="KW-0418">Kinase</keyword>
<keyword evidence="2" id="KW-0808">Transferase</keyword>
<dbReference type="GO" id="GO:0016301">
    <property type="term" value="F:kinase activity"/>
    <property type="evidence" value="ECO:0007669"/>
    <property type="project" value="UniProtKB-KW"/>
</dbReference>
<sequence length="264" mass="29473">MVRQGQGEAEFPQKQLETAFLHSLRLMDQNREYLQMHLAPAADSRAAQALDDMAVESARLERTFREVMELSAPEQPLHKLPLDLCQLVSQMDQMGEEIKAQCGTTLRADCGGLTQCLVWGDRAMAEQICFHLLSNALHAVAPGGSITVGLCRTEQDVTLFVEDDGCGLPEGESWLENRRRFLGGAQAGLLLCRRYCRQLGWELALLPRSPQGARAELKLPLPARPVPIEATVEFRSSADRTPTALQHQLRRELYLLTRKTPLSD</sequence>
<evidence type="ECO:0000313" key="9">
    <source>
        <dbReference type="Proteomes" id="UP000220005"/>
    </source>
</evidence>
<dbReference type="InterPro" id="IPR036890">
    <property type="entry name" value="HATPase_C_sf"/>
</dbReference>
<dbReference type="CDD" id="cd00075">
    <property type="entry name" value="HATPase"/>
    <property type="match status" value="1"/>
</dbReference>
<dbReference type="Proteomes" id="UP000220005">
    <property type="component" value="Unassembled WGS sequence"/>
</dbReference>
<dbReference type="InterPro" id="IPR003594">
    <property type="entry name" value="HATPase_dom"/>
</dbReference>
<dbReference type="PANTHER" id="PTHR43065:SF10">
    <property type="entry name" value="PEROXIDE STRESS-ACTIVATED HISTIDINE KINASE MAK3"/>
    <property type="match status" value="1"/>
</dbReference>
<keyword evidence="5" id="KW-0067">ATP-binding</keyword>
<dbReference type="PANTHER" id="PTHR43065">
    <property type="entry name" value="SENSOR HISTIDINE KINASE"/>
    <property type="match status" value="1"/>
</dbReference>
<dbReference type="GO" id="GO:0000160">
    <property type="term" value="P:phosphorelay signal transduction system"/>
    <property type="evidence" value="ECO:0007669"/>
    <property type="project" value="UniProtKB-KW"/>
</dbReference>
<keyword evidence="3" id="KW-0547">Nucleotide-binding</keyword>
<accession>A0A2A7ATP9</accession>
<evidence type="ECO:0000256" key="6">
    <source>
        <dbReference type="ARBA" id="ARBA00023012"/>
    </source>
</evidence>
<dbReference type="Gene3D" id="3.30.565.10">
    <property type="entry name" value="Histidine kinase-like ATPase, C-terminal domain"/>
    <property type="match status" value="1"/>
</dbReference>
<evidence type="ECO:0000313" key="8">
    <source>
        <dbReference type="EMBL" id="PDX82421.1"/>
    </source>
</evidence>
<organism evidence="8 9">
    <name type="scientific">Faecalibacterium prausnitzii</name>
    <dbReference type="NCBI Taxonomy" id="853"/>
    <lineage>
        <taxon>Bacteria</taxon>
        <taxon>Bacillati</taxon>
        <taxon>Bacillota</taxon>
        <taxon>Clostridia</taxon>
        <taxon>Eubacteriales</taxon>
        <taxon>Oscillospiraceae</taxon>
        <taxon>Faecalibacterium</taxon>
    </lineage>
</organism>
<dbReference type="SMART" id="SM00387">
    <property type="entry name" value="HATPase_c"/>
    <property type="match status" value="1"/>
</dbReference>
<evidence type="ECO:0000256" key="4">
    <source>
        <dbReference type="ARBA" id="ARBA00022777"/>
    </source>
</evidence>
<evidence type="ECO:0000256" key="2">
    <source>
        <dbReference type="ARBA" id="ARBA00022679"/>
    </source>
</evidence>
<dbReference type="InterPro" id="IPR005467">
    <property type="entry name" value="His_kinase_dom"/>
</dbReference>
<protein>
    <submittedName>
        <fullName evidence="8">ATPase</fullName>
    </submittedName>
</protein>
<dbReference type="AlphaFoldDB" id="A0A2A7ATP9"/>
<feature type="domain" description="Histidine kinase" evidence="7">
    <location>
        <begin position="56"/>
        <end position="223"/>
    </location>
</feature>